<dbReference type="InterPro" id="IPR002909">
    <property type="entry name" value="IPT_dom"/>
</dbReference>
<evidence type="ECO:0000259" key="4">
    <source>
        <dbReference type="Pfam" id="PF25603"/>
    </source>
</evidence>
<dbReference type="EMBL" id="JAAAIP010000080">
    <property type="protein sequence ID" value="KAG0326576.1"/>
    <property type="molecule type" value="Genomic_DNA"/>
</dbReference>
<dbReference type="PANTHER" id="PTHR24330:SF19">
    <property type="entry name" value="MEDIATOR OF RNA POLYMERASE II TRANSCRIPTION SUBUNIT 29"/>
    <property type="match status" value="1"/>
</dbReference>
<dbReference type="Pfam" id="PF25603">
    <property type="entry name" value="SPT23_MGA2_DBD"/>
    <property type="match status" value="1"/>
</dbReference>
<gene>
    <name evidence="5" type="primary">SPT23_6</name>
    <name evidence="5" type="ORF">BGZ99_009452</name>
</gene>
<feature type="compositionally biased region" description="Polar residues" evidence="2">
    <location>
        <begin position="597"/>
        <end position="610"/>
    </location>
</feature>
<comment type="caution">
    <text evidence="5">The sequence shown here is derived from an EMBL/GenBank/DDBJ whole genome shotgun (WGS) entry which is preliminary data.</text>
</comment>
<evidence type="ECO:0000259" key="3">
    <source>
        <dbReference type="Pfam" id="PF01833"/>
    </source>
</evidence>
<dbReference type="InterPro" id="IPR057962">
    <property type="entry name" value="SPT23_MGA2_DBD"/>
</dbReference>
<feature type="compositionally biased region" description="Low complexity" evidence="2">
    <location>
        <begin position="133"/>
        <end position="155"/>
    </location>
</feature>
<name>A0A9P6RQU3_9FUNG</name>
<evidence type="ECO:0000256" key="2">
    <source>
        <dbReference type="SAM" id="MobiDB-lite"/>
    </source>
</evidence>
<accession>A0A9P6RQU3</accession>
<feature type="domain" description="SPT23/MGA2-like DNA-binding" evidence="4">
    <location>
        <begin position="17"/>
        <end position="262"/>
    </location>
</feature>
<protein>
    <submittedName>
        <fullName evidence="5">SPT3 Dosage dependent suppressor of Ty-induced promoter mutations-like protein</fullName>
    </submittedName>
</protein>
<dbReference type="OrthoDB" id="71307at2759"/>
<feature type="region of interest" description="Disordered" evidence="2">
    <location>
        <begin position="571"/>
        <end position="619"/>
    </location>
</feature>
<feature type="compositionally biased region" description="Low complexity" evidence="2">
    <location>
        <begin position="745"/>
        <end position="760"/>
    </location>
</feature>
<feature type="region of interest" description="Disordered" evidence="2">
    <location>
        <begin position="117"/>
        <end position="185"/>
    </location>
</feature>
<dbReference type="InterPro" id="IPR052145">
    <property type="entry name" value="Mediator/Homeobox_domain"/>
</dbReference>
<keyword evidence="1" id="KW-0175">Coiled coil</keyword>
<evidence type="ECO:0000313" key="6">
    <source>
        <dbReference type="Proteomes" id="UP000738325"/>
    </source>
</evidence>
<keyword evidence="6" id="KW-1185">Reference proteome</keyword>
<feature type="compositionally biased region" description="Low complexity" evidence="2">
    <location>
        <begin position="580"/>
        <end position="590"/>
    </location>
</feature>
<dbReference type="Pfam" id="PF01833">
    <property type="entry name" value="TIG"/>
    <property type="match status" value="1"/>
</dbReference>
<reference evidence="5" key="1">
    <citation type="journal article" date="2020" name="Fungal Divers.">
        <title>Resolving the Mortierellaceae phylogeny through synthesis of multi-gene phylogenetics and phylogenomics.</title>
        <authorList>
            <person name="Vandepol N."/>
            <person name="Liber J."/>
            <person name="Desiro A."/>
            <person name="Na H."/>
            <person name="Kennedy M."/>
            <person name="Barry K."/>
            <person name="Grigoriev I.V."/>
            <person name="Miller A.N."/>
            <person name="O'Donnell K."/>
            <person name="Stajich J.E."/>
            <person name="Bonito G."/>
        </authorList>
    </citation>
    <scope>NUCLEOTIDE SEQUENCE</scope>
    <source>
        <strain evidence="5">REB-010B</strain>
    </source>
</reference>
<dbReference type="PANTHER" id="PTHR24330">
    <property type="entry name" value="HOMEOBOX PROTEIN BARH-LIKE"/>
    <property type="match status" value="1"/>
</dbReference>
<feature type="region of interest" description="Disordered" evidence="2">
    <location>
        <begin position="687"/>
        <end position="764"/>
    </location>
</feature>
<evidence type="ECO:0000313" key="5">
    <source>
        <dbReference type="EMBL" id="KAG0326576.1"/>
    </source>
</evidence>
<dbReference type="Proteomes" id="UP000738325">
    <property type="component" value="Unassembled WGS sequence"/>
</dbReference>
<feature type="domain" description="IPT/TIG" evidence="3">
    <location>
        <begin position="850"/>
        <end position="920"/>
    </location>
</feature>
<feature type="compositionally biased region" description="Low complexity" evidence="2">
    <location>
        <begin position="1102"/>
        <end position="1123"/>
    </location>
</feature>
<organism evidence="5 6">
    <name type="scientific">Dissophora globulifera</name>
    <dbReference type="NCBI Taxonomy" id="979702"/>
    <lineage>
        <taxon>Eukaryota</taxon>
        <taxon>Fungi</taxon>
        <taxon>Fungi incertae sedis</taxon>
        <taxon>Mucoromycota</taxon>
        <taxon>Mortierellomycotina</taxon>
        <taxon>Mortierellomycetes</taxon>
        <taxon>Mortierellales</taxon>
        <taxon>Mortierellaceae</taxon>
        <taxon>Dissophora</taxon>
    </lineage>
</organism>
<dbReference type="InterPro" id="IPR013783">
    <property type="entry name" value="Ig-like_fold"/>
</dbReference>
<feature type="region of interest" description="Disordered" evidence="2">
    <location>
        <begin position="989"/>
        <end position="1017"/>
    </location>
</feature>
<evidence type="ECO:0000256" key="1">
    <source>
        <dbReference type="SAM" id="Coils"/>
    </source>
</evidence>
<dbReference type="Gene3D" id="2.60.40.10">
    <property type="entry name" value="Immunoglobulins"/>
    <property type="match status" value="1"/>
</dbReference>
<feature type="compositionally biased region" description="Pro residues" evidence="2">
    <location>
        <begin position="731"/>
        <end position="742"/>
    </location>
</feature>
<feature type="compositionally biased region" description="Low complexity" evidence="2">
    <location>
        <begin position="720"/>
        <end position="730"/>
    </location>
</feature>
<proteinExistence type="predicted"/>
<dbReference type="AlphaFoldDB" id="A0A9P6RQU3"/>
<feature type="coiled-coil region" evidence="1">
    <location>
        <begin position="1067"/>
        <end position="1101"/>
    </location>
</feature>
<dbReference type="CDD" id="cd00102">
    <property type="entry name" value="IPT"/>
    <property type="match status" value="1"/>
</dbReference>
<feature type="region of interest" description="Disordered" evidence="2">
    <location>
        <begin position="1102"/>
        <end position="1127"/>
    </location>
</feature>
<dbReference type="InterPro" id="IPR014756">
    <property type="entry name" value="Ig_E-set"/>
</dbReference>
<feature type="compositionally biased region" description="Polar residues" evidence="2">
    <location>
        <begin position="704"/>
        <end position="713"/>
    </location>
</feature>
<sequence length="1167" mass="128460">MTFLLSPYLHRGLPYSLQIEISGIPAENGKCRVETQLKIGIHLRRAPGSNATLDYRQLCLPRTLIAKEKHRIEKFSGRDRHLQDSEILTLDARLVCDHDVSKVLECCDNCIGRERKRAHRRKEAPKPQPGCSAQHQQQQVQAHQDLKQQDSQSSSTPAALDSINPKITDPVLSTSDEINPPTPTDPVAFQAWERSRIMVFCSTQYIDITPAGDCILPTRITCYCRHHCEKIGFRIQFTARDSTGAVVASTLTNPVMMMDDHKSGKRTMPAEMRVVTGNMHRHSPSAATYAHSQQHIPQQLPFSSPDLDDDKIDLEAGHNVPNKRQSERIKLENEDGNEAMLSSLSLAISQRMVAKRRIDDAGHTIQDFQAHQNLRRKTSHDITQPYHIPCSAFAFPSINTGNSTTLLSPSPFMPGSPFANDEDSNAFTSWYDQAMALGSCGGMMLPSAVGQKCDPMHSIKKEQGFHQELVSLLENYTAIDESMSSPMSEFYSPGSSALFLTGVYSPALSAGVGAAVGTRASFSIPISTHHQHPTSGFLYSPALPFSPSAAPVPDPSILETTQARVLNSLQQAHSPDQGRHQQQQQQQQQHQRYRQMPSASSDASIQVPWNTTPPPESSSLLDCDMKAPPSALLSSFIPIPASPPHAMDLEYRSTTVDADVDTDGDPPAQFPDIKSWSHPCKNLGITVIPPSGSTGMLTKPRFTRSGSVTTGADTESRENSPMTSPRAPSTSMPPSPSPPPCLGYPTSTPTTPPTTTVTLTAGSNGSADIGSTTAVASAQLLLSQQQHQLELRLRQKQAIVARQHLPHRQLYQQQQLSQLHALQQLQQYHPFHQQQQQQQHQRIQDRQQRPCIQRLVPAKGSIEGGIEVTLLGSGFFPGMVPMFDGVPASIVQYYGPETVICRLPPRAQPGVVVVKATTATEAIQKQFQDKQHRRHRAPSASNSQDFVRMMGRFLGGSSTASLSVPQDMEDEEEDDNCKIDIDSAHNNFSRQHFKSTNDDSYIDGSDHNEGDNDDSVEDSVVGATFEYEESKGGRDLIALALQVLGMKMNGMVESPHQVAMRIMAAAAAQQQQMADQQQLQLEHQQQRQQELMQREQQEQLQQLRKHQQTTVSSSASPSTVLTVKSRNSVQRSGALGLMAPATPVSALTPIPLQSPQSQLLSRHHSMV</sequence>
<dbReference type="SUPFAM" id="SSF81296">
    <property type="entry name" value="E set domains"/>
    <property type="match status" value="1"/>
</dbReference>